<comment type="caution">
    <text evidence="11">The sequence shown here is derived from an EMBL/GenBank/DDBJ whole genome shotgun (WGS) entry which is preliminary data.</text>
</comment>
<evidence type="ECO:0000256" key="1">
    <source>
        <dbReference type="ARBA" id="ARBA00004429"/>
    </source>
</evidence>
<sequence length="258" mass="29968">MKAYLMNFLKYRFLLKELVVNDIKLRYRRSVLGIIWSVLQPIFMMLVLTIVFSSLFKSDIPHFAVYVLTGRIIWDLFSQSTTSAMTSIVDNASLIKKVYIPKYIFVLAKTVSALVNVCFSIIALLLVIIITGVKISPTIFLLPFPLLYTSMFAAGLGLLLAAYSVFFRDLNYLYEILLTAWMYFTALFYPITIIPENLRFILTINPIYQMLAMFRDVTMYNVVPNFQQNLTCFLIGFFTLVLGFYVFYKKQDKFILYV</sequence>
<evidence type="ECO:0000256" key="9">
    <source>
        <dbReference type="RuleBase" id="RU361157"/>
    </source>
</evidence>
<name>A0ABV5BFA0_9BACL</name>
<dbReference type="PANTHER" id="PTHR30413:SF8">
    <property type="entry name" value="TRANSPORT PERMEASE PROTEIN"/>
    <property type="match status" value="1"/>
</dbReference>
<comment type="similarity">
    <text evidence="2 9">Belongs to the ABC-2 integral membrane protein family.</text>
</comment>
<protein>
    <recommendedName>
        <fullName evidence="9">Transport permease protein</fullName>
    </recommendedName>
</protein>
<keyword evidence="5" id="KW-0997">Cell inner membrane</keyword>
<evidence type="ECO:0000313" key="12">
    <source>
        <dbReference type="Proteomes" id="UP001580407"/>
    </source>
</evidence>
<keyword evidence="12" id="KW-1185">Reference proteome</keyword>
<feature type="transmembrane region" description="Helical" evidence="9">
    <location>
        <begin position="113"/>
        <end position="133"/>
    </location>
</feature>
<keyword evidence="3 9" id="KW-0813">Transport</keyword>
<keyword evidence="6 9" id="KW-0812">Transmembrane</keyword>
<comment type="caution">
    <text evidence="9">Lacks conserved residue(s) required for the propagation of feature annotation.</text>
</comment>
<feature type="transmembrane region" description="Helical" evidence="9">
    <location>
        <begin position="31"/>
        <end position="56"/>
    </location>
</feature>
<evidence type="ECO:0000256" key="7">
    <source>
        <dbReference type="ARBA" id="ARBA00022989"/>
    </source>
</evidence>
<gene>
    <name evidence="11" type="ORF">ACE3NQ_26175</name>
</gene>
<feature type="transmembrane region" description="Helical" evidence="9">
    <location>
        <begin position="145"/>
        <end position="166"/>
    </location>
</feature>
<organism evidence="11 12">
    <name type="scientific">Paenibacillus terreus</name>
    <dbReference type="NCBI Taxonomy" id="1387834"/>
    <lineage>
        <taxon>Bacteria</taxon>
        <taxon>Bacillati</taxon>
        <taxon>Bacillota</taxon>
        <taxon>Bacilli</taxon>
        <taxon>Bacillales</taxon>
        <taxon>Paenibacillaceae</taxon>
        <taxon>Paenibacillus</taxon>
    </lineage>
</organism>
<dbReference type="Pfam" id="PF01061">
    <property type="entry name" value="ABC2_membrane"/>
    <property type="match status" value="1"/>
</dbReference>
<accession>A0ABV5BFA0</accession>
<dbReference type="Proteomes" id="UP001580407">
    <property type="component" value="Unassembled WGS sequence"/>
</dbReference>
<evidence type="ECO:0000256" key="3">
    <source>
        <dbReference type="ARBA" id="ARBA00022448"/>
    </source>
</evidence>
<evidence type="ECO:0000256" key="6">
    <source>
        <dbReference type="ARBA" id="ARBA00022692"/>
    </source>
</evidence>
<dbReference type="InterPro" id="IPR013525">
    <property type="entry name" value="ABC2_TM"/>
</dbReference>
<proteinExistence type="inferred from homology"/>
<feature type="transmembrane region" description="Helical" evidence="9">
    <location>
        <begin position="226"/>
        <end position="248"/>
    </location>
</feature>
<comment type="subcellular location">
    <subcellularLocation>
        <location evidence="1">Cell inner membrane</location>
        <topology evidence="1">Multi-pass membrane protein</topology>
    </subcellularLocation>
    <subcellularLocation>
        <location evidence="9">Cell membrane</location>
        <topology evidence="9">Multi-pass membrane protein</topology>
    </subcellularLocation>
</comment>
<reference evidence="11 12" key="1">
    <citation type="submission" date="2024-09" db="EMBL/GenBank/DDBJ databases">
        <authorList>
            <person name="Ruan L."/>
        </authorList>
    </citation>
    <scope>NUCLEOTIDE SEQUENCE [LARGE SCALE GENOMIC DNA]</scope>
    <source>
        <strain evidence="11 12">D33</strain>
    </source>
</reference>
<keyword evidence="7 9" id="KW-1133">Transmembrane helix</keyword>
<dbReference type="PANTHER" id="PTHR30413">
    <property type="entry name" value="INNER MEMBRANE TRANSPORT PERMEASE"/>
    <property type="match status" value="1"/>
</dbReference>
<evidence type="ECO:0000256" key="8">
    <source>
        <dbReference type="ARBA" id="ARBA00023136"/>
    </source>
</evidence>
<evidence type="ECO:0000256" key="2">
    <source>
        <dbReference type="ARBA" id="ARBA00007783"/>
    </source>
</evidence>
<dbReference type="InterPro" id="IPR000412">
    <property type="entry name" value="ABC_2_transport"/>
</dbReference>
<dbReference type="InterPro" id="IPR047817">
    <property type="entry name" value="ABC2_TM_bact-type"/>
</dbReference>
<evidence type="ECO:0000313" key="11">
    <source>
        <dbReference type="EMBL" id="MFB5684396.1"/>
    </source>
</evidence>
<dbReference type="EMBL" id="JBHILM010000040">
    <property type="protein sequence ID" value="MFB5684396.1"/>
    <property type="molecule type" value="Genomic_DNA"/>
</dbReference>
<evidence type="ECO:0000256" key="5">
    <source>
        <dbReference type="ARBA" id="ARBA00022519"/>
    </source>
</evidence>
<feature type="transmembrane region" description="Helical" evidence="9">
    <location>
        <begin position="172"/>
        <end position="191"/>
    </location>
</feature>
<keyword evidence="4 9" id="KW-1003">Cell membrane</keyword>
<dbReference type="PRINTS" id="PR00164">
    <property type="entry name" value="ABC2TRNSPORT"/>
</dbReference>
<keyword evidence="8 9" id="KW-0472">Membrane</keyword>
<feature type="domain" description="ABC transmembrane type-2" evidence="10">
    <location>
        <begin position="32"/>
        <end position="250"/>
    </location>
</feature>
<dbReference type="PROSITE" id="PS51012">
    <property type="entry name" value="ABC_TM2"/>
    <property type="match status" value="1"/>
</dbReference>
<evidence type="ECO:0000259" key="10">
    <source>
        <dbReference type="PROSITE" id="PS51012"/>
    </source>
</evidence>
<evidence type="ECO:0000256" key="4">
    <source>
        <dbReference type="ARBA" id="ARBA00022475"/>
    </source>
</evidence>